<dbReference type="OrthoDB" id="436637at2759"/>
<evidence type="ECO:0000313" key="11">
    <source>
        <dbReference type="EMBL" id="OMH80520.1"/>
    </source>
</evidence>
<dbReference type="AlphaFoldDB" id="A0A1R1PHR6"/>
<dbReference type="Pfam" id="PF03178">
    <property type="entry name" value="CPSF_A"/>
    <property type="match status" value="2"/>
</dbReference>
<dbReference type="PANTHER" id="PTHR10644">
    <property type="entry name" value="DNA REPAIR/RNA PROCESSING CPSF FAMILY"/>
    <property type="match status" value="1"/>
</dbReference>
<keyword evidence="3" id="KW-0747">Spliceosome</keyword>
<dbReference type="InterPro" id="IPR015943">
    <property type="entry name" value="WD40/YVTN_repeat-like_dom_sf"/>
</dbReference>
<dbReference type="GO" id="GO:0006397">
    <property type="term" value="P:mRNA processing"/>
    <property type="evidence" value="ECO:0007669"/>
    <property type="project" value="UniProtKB-KW"/>
</dbReference>
<feature type="domain" description="RSE1/DDB1/CPSF1 C-terminal" evidence="8">
    <location>
        <begin position="909"/>
        <end position="989"/>
    </location>
</feature>
<reference evidence="13" key="1">
    <citation type="submission" date="2017-01" db="EMBL/GenBank/DDBJ databases">
        <authorList>
            <person name="Wang Y."/>
            <person name="White M."/>
            <person name="Kvist S."/>
            <person name="Moncalvo J.-M."/>
        </authorList>
    </citation>
    <scope>NUCLEOTIDE SEQUENCE [LARGE SCALE GENOMIC DNA]</scope>
    <source>
        <strain evidence="13">COL-18-3</strain>
    </source>
</reference>
<dbReference type="InterPro" id="IPR004871">
    <property type="entry name" value="RSE1/DDB1/CPSF1_C"/>
</dbReference>
<keyword evidence="4" id="KW-0508">mRNA splicing</keyword>
<evidence type="ECO:0000313" key="13">
    <source>
        <dbReference type="Proteomes" id="UP000188320"/>
    </source>
</evidence>
<feature type="domain" description="RSE1/DDB1/CPSF1 first beta-propeller" evidence="9">
    <location>
        <begin position="5"/>
        <end position="49"/>
    </location>
</feature>
<keyword evidence="2" id="KW-0507">mRNA processing</keyword>
<dbReference type="InterPro" id="IPR050358">
    <property type="entry name" value="RSE1/DDB1/CFT1"/>
</dbReference>
<evidence type="ECO:0000259" key="8">
    <source>
        <dbReference type="Pfam" id="PF03178"/>
    </source>
</evidence>
<keyword evidence="5" id="KW-0539">Nucleus</keyword>
<feature type="region of interest" description="Disordered" evidence="7">
    <location>
        <begin position="888"/>
        <end position="911"/>
    </location>
</feature>
<evidence type="ECO:0000256" key="1">
    <source>
        <dbReference type="ARBA" id="ARBA00004123"/>
    </source>
</evidence>
<dbReference type="FunFam" id="2.130.10.10:FF:000031">
    <property type="entry name" value="Splicing factor 3b subunit 3"/>
    <property type="match status" value="1"/>
</dbReference>
<feature type="region of interest" description="Disordered" evidence="7">
    <location>
        <begin position="58"/>
        <end position="79"/>
    </location>
</feature>
<dbReference type="InterPro" id="IPR018846">
    <property type="entry name" value="Beta-prop_RSE1/DDB1/CPSF1_1st"/>
</dbReference>
<dbReference type="InterPro" id="IPR058543">
    <property type="entry name" value="Beta-prop_RSE1/DDB1/CPSF1_2nd"/>
</dbReference>
<feature type="domain" description="RSE1/DDB1/CPSF1 C-terminal" evidence="8">
    <location>
        <begin position="517"/>
        <end position="768"/>
    </location>
</feature>
<keyword evidence="13" id="KW-1185">Reference proteome</keyword>
<evidence type="ECO:0000259" key="10">
    <source>
        <dbReference type="Pfam" id="PF23726"/>
    </source>
</evidence>
<dbReference type="Proteomes" id="UP000188320">
    <property type="component" value="Unassembled WGS sequence"/>
</dbReference>
<feature type="compositionally biased region" description="Acidic residues" evidence="7">
    <location>
        <begin position="58"/>
        <end position="75"/>
    </location>
</feature>
<name>A0A1R1PHR6_ZANCU</name>
<evidence type="ECO:0000256" key="2">
    <source>
        <dbReference type="ARBA" id="ARBA00022664"/>
    </source>
</evidence>
<dbReference type="GO" id="GO:0005681">
    <property type="term" value="C:spliceosomal complex"/>
    <property type="evidence" value="ECO:0007669"/>
    <property type="project" value="UniProtKB-KW"/>
</dbReference>
<proteinExistence type="inferred from homology"/>
<sequence length="1048" mass="115552">MHEFGIKYFDTVAVANALAVFRSGFLFCGAEFGNHQLYQLENLGDEGDEAEYLAVEERDDDDDDDEMNQDEEQEAEFQPRSLSSLTLVGELDSLCPFVGGMINNLAQEDTPQMYGLCGRGGGSSLKVIRHGLEVTEMAVSELPGNAKAVWTIKKRIEDEYDSYIVVSFLDATLVLLIGEEVEEVLDSGFISDTPTLGVQLLADNGMLQVTPHALRHIKADGRVNEWQPPPGREIIATTSNSRQVVIALNRGDVILFELDGDLGILSEWGEKLNIGCDVVCLAIPEIQEGRTRALVMAIGCNDQTARLVSIDPNKDLDILGTLALSDMPDSLCLSHVGHTVNELYMFVGLRNGIMQRTALDPATYEMTDTRTRFLGTKPVKLFPMMASQGRQCVLALSTRPWISYKHSGQHRLDPLSYDMLEFAAGFRSEQISEGVVAISENSLRIITVDRLDAQINTVSMPLSYTPRGFVLHSKYKKFVVIESEHGIIGNTEDFAQHYSALPPSQFGYVRNGDGCWASCIRVLDPFTGNSDHILELEDNEAAFSVALVKFYHSNSEIDDHVLVVGTGVDVTLKPRTCKSAYLRVYTFSQTEDGQLVLELLHKTQTAHVPQCLVEFQGQLLAAVGNSLIMYDLGRKQLLRKAHLGGLPTLLTRIVVAPTRHRYAYSKTSDSVKPVFSNRLVVSDVSESVHYVVYSPSAHQFFVVCDDVVPRYITALTFLDRDTVAVSDKFGTFAVLRLPDDLRKQLDRAPAANTDSSTHMALHQILINIMNKKATFQNPRRRLAAAVPSNIGGFGAVGAIQSASSSYALSFEAPYKFELIAQSSIGGSDIITHMVSLPSWPYAFKKLSDYDLSATTDFAAMSGGVDQHHDYNAIDYDYVDAKHLQHSSASASGSSQYPNGTAVAPHSTSSSTAPKAPVLIYFTLLGQIGAMIPLTNKHTDVEFFQTLEMHLRSSTSSHLFSKLGNSHITYKSRVSPVKNIIDGSLCELYSNLPLKIHRSASIFYDEHADENPYADDSSYCLKTEIASSLDRSVGDVIKKLEDIRALHIF</sequence>
<evidence type="ECO:0000256" key="5">
    <source>
        <dbReference type="ARBA" id="ARBA00023242"/>
    </source>
</evidence>
<protein>
    <submittedName>
        <fullName evidence="11">Splicing factor 3B subunit 3</fullName>
    </submittedName>
</protein>
<gene>
    <name evidence="12" type="ORF">AX774_g5007</name>
    <name evidence="11" type="ORF">AX774_g6040</name>
</gene>
<comment type="subcellular location">
    <subcellularLocation>
        <location evidence="1">Nucleus</location>
    </subcellularLocation>
</comment>
<comment type="caution">
    <text evidence="11">The sequence shown here is derived from an EMBL/GenBank/DDBJ whole genome shotgun (WGS) entry which is preliminary data.</text>
</comment>
<feature type="domain" description="RSE1/DDB1/CPSF1 second beta-propeller" evidence="10">
    <location>
        <begin position="135"/>
        <end position="448"/>
    </location>
</feature>
<evidence type="ECO:0000256" key="4">
    <source>
        <dbReference type="ARBA" id="ARBA00023187"/>
    </source>
</evidence>
<reference evidence="11" key="2">
    <citation type="submission" date="2017-01" db="EMBL/GenBank/DDBJ databases">
        <authorList>
            <person name="Mah S.A."/>
            <person name="Swanson W.J."/>
            <person name="Moy G.W."/>
            <person name="Vacquier V.D."/>
        </authorList>
    </citation>
    <scope>NUCLEOTIDE SEQUENCE [LARGE SCALE GENOMIC DNA]</scope>
    <source>
        <strain evidence="11">COL-18-3</strain>
    </source>
</reference>
<dbReference type="Pfam" id="PF23726">
    <property type="entry name" value="Beta-prop_RSE1_2nd"/>
    <property type="match status" value="1"/>
</dbReference>
<evidence type="ECO:0000256" key="6">
    <source>
        <dbReference type="ARBA" id="ARBA00038266"/>
    </source>
</evidence>
<evidence type="ECO:0000256" key="7">
    <source>
        <dbReference type="SAM" id="MobiDB-lite"/>
    </source>
</evidence>
<organism evidence="11 13">
    <name type="scientific">Zancudomyces culisetae</name>
    <name type="common">Gut fungus</name>
    <name type="synonym">Smittium culisetae</name>
    <dbReference type="NCBI Taxonomy" id="1213189"/>
    <lineage>
        <taxon>Eukaryota</taxon>
        <taxon>Fungi</taxon>
        <taxon>Fungi incertae sedis</taxon>
        <taxon>Zoopagomycota</taxon>
        <taxon>Kickxellomycotina</taxon>
        <taxon>Harpellomycetes</taxon>
        <taxon>Harpellales</taxon>
        <taxon>Legeriomycetaceae</taxon>
        <taxon>Zancudomyces</taxon>
    </lineage>
</organism>
<comment type="similarity">
    <text evidence="6">Belongs to the RSE1 family.</text>
</comment>
<evidence type="ECO:0000313" key="12">
    <source>
        <dbReference type="EMBL" id="OMH81532.1"/>
    </source>
</evidence>
<evidence type="ECO:0000256" key="3">
    <source>
        <dbReference type="ARBA" id="ARBA00022728"/>
    </source>
</evidence>
<dbReference type="GO" id="GO:0008380">
    <property type="term" value="P:RNA splicing"/>
    <property type="evidence" value="ECO:0007669"/>
    <property type="project" value="UniProtKB-KW"/>
</dbReference>
<dbReference type="EMBL" id="LSSK01000873">
    <property type="protein sequence ID" value="OMH81532.1"/>
    <property type="molecule type" value="Genomic_DNA"/>
</dbReference>
<accession>A0A1R1PHR6</accession>
<dbReference type="EMBL" id="LSSK01001163">
    <property type="protein sequence ID" value="OMH80520.1"/>
    <property type="molecule type" value="Genomic_DNA"/>
</dbReference>
<dbReference type="Gene3D" id="2.130.10.10">
    <property type="entry name" value="YVTN repeat-like/Quinoprotein amine dehydrogenase"/>
    <property type="match status" value="2"/>
</dbReference>
<evidence type="ECO:0000259" key="9">
    <source>
        <dbReference type="Pfam" id="PF10433"/>
    </source>
</evidence>
<dbReference type="Pfam" id="PF10433">
    <property type="entry name" value="Beta-prop_RSE1_1st"/>
    <property type="match status" value="1"/>
</dbReference>
<dbReference type="GO" id="GO:0003676">
    <property type="term" value="F:nucleic acid binding"/>
    <property type="evidence" value="ECO:0007669"/>
    <property type="project" value="InterPro"/>
</dbReference>